<keyword evidence="4" id="KW-1185">Reference proteome</keyword>
<comment type="caution">
    <text evidence="3">The sequence shown here is derived from an EMBL/GenBank/DDBJ whole genome shotgun (WGS) entry which is preliminary data.</text>
</comment>
<evidence type="ECO:0000313" key="3">
    <source>
        <dbReference type="EMBL" id="KAF3006083.1"/>
    </source>
</evidence>
<proteinExistence type="predicted"/>
<organism evidence="3 4">
    <name type="scientific">Curvularia kusanoi</name>
    <name type="common">Cochliobolus kusanoi</name>
    <dbReference type="NCBI Taxonomy" id="90978"/>
    <lineage>
        <taxon>Eukaryota</taxon>
        <taxon>Fungi</taxon>
        <taxon>Dikarya</taxon>
        <taxon>Ascomycota</taxon>
        <taxon>Pezizomycotina</taxon>
        <taxon>Dothideomycetes</taxon>
        <taxon>Pleosporomycetidae</taxon>
        <taxon>Pleosporales</taxon>
        <taxon>Pleosporineae</taxon>
        <taxon>Pleosporaceae</taxon>
        <taxon>Curvularia</taxon>
    </lineage>
</organism>
<evidence type="ECO:0000256" key="1">
    <source>
        <dbReference type="SAM" id="Coils"/>
    </source>
</evidence>
<feature type="compositionally biased region" description="Basic and acidic residues" evidence="2">
    <location>
        <begin position="15"/>
        <end position="42"/>
    </location>
</feature>
<sequence>MELRSQPVFNALVKQSREHASLKRPSPTKERCSLSSSAREETLESTNSSKKRKTSKATIGSSSREEGPSGVVQTSNRLNNTITITETLTYSTNESTNAEDMTSTIQAANVPQESLASPVASNDPIECGMQILDVLKHEIIATQTLTAIPGDSAKDVPVTEKTPVLSNQSSVPGIALDSTTAVKLSPMVKTTRSCKTACQSDVRVDSRNQTNVASPADPSAHHACRLPIFYNSSASPQREPCSDENLFEPRFEVNESPQITKTAMNSAFDGDESGAALDLMLQIMQYEQEEAKLNREEAELKLQITQHSREEVTCKLREAKMKLEMLTKKRERPSVSFRDSRDYKH</sequence>
<gene>
    <name evidence="3" type="ORF">E8E13_011070</name>
</gene>
<name>A0A9P4WDN1_CURKU</name>
<accession>A0A9P4WDN1</accession>
<evidence type="ECO:0000313" key="4">
    <source>
        <dbReference type="Proteomes" id="UP000801428"/>
    </source>
</evidence>
<keyword evidence="1" id="KW-0175">Coiled coil</keyword>
<dbReference type="Proteomes" id="UP000801428">
    <property type="component" value="Unassembled WGS sequence"/>
</dbReference>
<evidence type="ECO:0000256" key="2">
    <source>
        <dbReference type="SAM" id="MobiDB-lite"/>
    </source>
</evidence>
<reference evidence="3" key="1">
    <citation type="submission" date="2019-04" db="EMBL/GenBank/DDBJ databases">
        <title>Sequencing of skin fungus with MAO and IRED activity.</title>
        <authorList>
            <person name="Marsaioli A.J."/>
            <person name="Bonatto J.M.C."/>
            <person name="Reis Junior O."/>
        </authorList>
    </citation>
    <scope>NUCLEOTIDE SEQUENCE</scope>
    <source>
        <strain evidence="3">30M1</strain>
    </source>
</reference>
<protein>
    <submittedName>
        <fullName evidence="3">Uncharacterized protein</fullName>
    </submittedName>
</protein>
<dbReference type="AlphaFoldDB" id="A0A9P4WDN1"/>
<feature type="region of interest" description="Disordered" evidence="2">
    <location>
        <begin position="1"/>
        <end position="78"/>
    </location>
</feature>
<dbReference type="EMBL" id="SWKU01000006">
    <property type="protein sequence ID" value="KAF3006083.1"/>
    <property type="molecule type" value="Genomic_DNA"/>
</dbReference>
<feature type="coiled-coil region" evidence="1">
    <location>
        <begin position="276"/>
        <end position="329"/>
    </location>
</feature>